<evidence type="ECO:0000256" key="1">
    <source>
        <dbReference type="SAM" id="MobiDB-lite"/>
    </source>
</evidence>
<dbReference type="AlphaFoldDB" id="F2JYB6"/>
<dbReference type="PATRIC" id="fig|717774.3.peg.2804"/>
<sequence>MISLKFSAVELAPDTAVKQSAAQKQMVEVLDRLQSVPKYHTLTQNDRLLLKKEGYAPDLIDNLVVITERQGAVSSSHDDEIVVGFTYAAFDPALYANEQIKQHFEHVSSGCCYFCESFLASTGAGDMSHYRPVQLLEVDKDNGLNTTDQCSPYFALAYEQENLLFICPECDAKHKAGKFPVKGPRFPSVDLEEEQAMLINPYHEQPRDYIRFNPLNGHAFAFDKVCAFYQAAQQLNKEEVANLLWQQPTAIPSQRTVDDRLLTNQDIETSYQAWLAQMQPESRGEATITTLGLNRTALVLARMATLKQCRATFLEQGKDAVPPLFSEQVDTIEFRSLAIDALSTWYWQHKQAGGQATLDQQPRLSNDADAEGSHKAIDERVDEETGGVQQTDDQASNQQNRHAQGEDLPNVDKPSQEFTNLIPLEPKHGNSSTYPIWLRSCLAYLVIESELEQANKRRLVCLSSQDRFYGQKAKGKCVFLPVDWNKDTGNVIKVRSHRNIWEASFSELADSRPQELVNLFANNDVWVEGDYPALVGH</sequence>
<evidence type="ECO:0000313" key="2">
    <source>
        <dbReference type="EMBL" id="ADZ91947.1"/>
    </source>
</evidence>
<dbReference type="OrthoDB" id="5918473at2"/>
<organism evidence="2 3">
    <name type="scientific">Marinomonas mediterranea (strain ATCC 700492 / JCM 21426 / NBRC 103028 / MMB-1)</name>
    <dbReference type="NCBI Taxonomy" id="717774"/>
    <lineage>
        <taxon>Bacteria</taxon>
        <taxon>Pseudomonadati</taxon>
        <taxon>Pseudomonadota</taxon>
        <taxon>Gammaproteobacteria</taxon>
        <taxon>Oceanospirillales</taxon>
        <taxon>Oceanospirillaceae</taxon>
        <taxon>Marinomonas</taxon>
    </lineage>
</organism>
<accession>F2JYB6</accession>
<reference evidence="2 3" key="1">
    <citation type="journal article" date="2012" name="Stand. Genomic Sci.">
        <title>Complete genome sequence of the melanogenic marine bacterium Marinomonas mediterranea type strain (MMB-1(T)).</title>
        <authorList>
            <person name="Lucas-Elio P."/>
            <person name="Goodwin L."/>
            <person name="Woyke T."/>
            <person name="Pitluck S."/>
            <person name="Nolan M."/>
            <person name="Kyrpides N.C."/>
            <person name="Detter J.C."/>
            <person name="Copeland A."/>
            <person name="Teshima H."/>
            <person name="Bruce D."/>
            <person name="Detter C."/>
            <person name="Tapia R."/>
            <person name="Han S."/>
            <person name="Land M.L."/>
            <person name="Ivanova N."/>
            <person name="Mikhailova N."/>
            <person name="Johnston A.W."/>
            <person name="Sanchez-Amat A."/>
        </authorList>
    </citation>
    <scope>NUCLEOTIDE SEQUENCE [LARGE SCALE GENOMIC DNA]</scope>
    <source>
        <strain evidence="3">ATCC 700492 / JCM 21426 / NBRC 103028 / MMB-1</strain>
    </source>
</reference>
<proteinExistence type="predicted"/>
<feature type="compositionally biased region" description="Polar residues" evidence="1">
    <location>
        <begin position="387"/>
        <end position="402"/>
    </location>
</feature>
<gene>
    <name evidence="2" type="ordered locus">Marme_2717</name>
</gene>
<name>F2JYB6_MARM1</name>
<dbReference type="STRING" id="717774.Marme_2717"/>
<dbReference type="RefSeq" id="WP_013661850.1">
    <property type="nucleotide sequence ID" value="NC_015276.1"/>
</dbReference>
<dbReference type="Proteomes" id="UP000001062">
    <property type="component" value="Chromosome"/>
</dbReference>
<evidence type="ECO:0000313" key="3">
    <source>
        <dbReference type="Proteomes" id="UP000001062"/>
    </source>
</evidence>
<dbReference type="KEGG" id="mme:Marme_2717"/>
<dbReference type="EMBL" id="CP002583">
    <property type="protein sequence ID" value="ADZ91947.1"/>
    <property type="molecule type" value="Genomic_DNA"/>
</dbReference>
<protein>
    <submittedName>
        <fullName evidence="2">Uncharacterized protein</fullName>
    </submittedName>
</protein>
<keyword evidence="3" id="KW-1185">Reference proteome</keyword>
<dbReference type="HOGENOM" id="CLU_524680_0_0_6"/>
<dbReference type="eggNOG" id="COG1403">
    <property type="taxonomic scope" value="Bacteria"/>
</dbReference>
<feature type="region of interest" description="Disordered" evidence="1">
    <location>
        <begin position="356"/>
        <end position="416"/>
    </location>
</feature>